<protein>
    <submittedName>
        <fullName evidence="2">Uncharacterized protein</fullName>
    </submittedName>
</protein>
<name>A0ABT4LZJ8_9BURK</name>
<evidence type="ECO:0000313" key="3">
    <source>
        <dbReference type="Proteomes" id="UP001068379"/>
    </source>
</evidence>
<accession>A0ABT4LZJ8</accession>
<feature type="region of interest" description="Disordered" evidence="1">
    <location>
        <begin position="75"/>
        <end position="121"/>
    </location>
</feature>
<dbReference type="Proteomes" id="UP001068379">
    <property type="component" value="Unassembled WGS sequence"/>
</dbReference>
<proteinExistence type="predicted"/>
<dbReference type="RefSeq" id="WP_269355796.1">
    <property type="nucleotide sequence ID" value="NZ_JAPWHE010000001.1"/>
</dbReference>
<dbReference type="EMBL" id="JAPWHE010000001">
    <property type="protein sequence ID" value="MCZ4328487.1"/>
    <property type="molecule type" value="Genomic_DNA"/>
</dbReference>
<sequence length="121" mass="13374">MANFKNTGPDKAAEAGKNDQQARQDRLDREHEDLGREQHESTLAASAAGVLATAQDPLNKALRGVGDHLQHKVDQISHQTDLQQDDFYQRLGLSDPSHAPDTPQLDQPQAIRENDGPELDF</sequence>
<keyword evidence="3" id="KW-1185">Reference proteome</keyword>
<comment type="caution">
    <text evidence="2">The sequence shown here is derived from an EMBL/GenBank/DDBJ whole genome shotgun (WGS) entry which is preliminary data.</text>
</comment>
<reference evidence="2" key="1">
    <citation type="submission" date="2022-12" db="EMBL/GenBank/DDBJ databases">
        <title>Bacterial isolates from different developmental stages of Nematostella vectensis.</title>
        <authorList>
            <person name="Fraune S."/>
        </authorList>
    </citation>
    <scope>NUCLEOTIDE SEQUENCE</scope>
    <source>
        <strain evidence="2">G21619-S1</strain>
    </source>
</reference>
<feature type="region of interest" description="Disordered" evidence="1">
    <location>
        <begin position="1"/>
        <end position="48"/>
    </location>
</feature>
<gene>
    <name evidence="2" type="ORF">O4H32_00780</name>
</gene>
<evidence type="ECO:0000313" key="2">
    <source>
        <dbReference type="EMBL" id="MCZ4328487.1"/>
    </source>
</evidence>
<evidence type="ECO:0000256" key="1">
    <source>
        <dbReference type="SAM" id="MobiDB-lite"/>
    </source>
</evidence>
<organism evidence="2 3">
    <name type="scientific">Castellaniella denitrificans</name>
    <dbReference type="NCBI Taxonomy" id="56119"/>
    <lineage>
        <taxon>Bacteria</taxon>
        <taxon>Pseudomonadati</taxon>
        <taxon>Pseudomonadota</taxon>
        <taxon>Betaproteobacteria</taxon>
        <taxon>Burkholderiales</taxon>
        <taxon>Alcaligenaceae</taxon>
        <taxon>Castellaniella</taxon>
    </lineage>
</organism>
<feature type="compositionally biased region" description="Basic and acidic residues" evidence="1">
    <location>
        <begin position="11"/>
        <end position="40"/>
    </location>
</feature>